<proteinExistence type="inferred from homology"/>
<evidence type="ECO:0000256" key="9">
    <source>
        <dbReference type="ARBA" id="ARBA00023315"/>
    </source>
</evidence>
<feature type="transmembrane region" description="Helical" evidence="11">
    <location>
        <begin position="197"/>
        <end position="217"/>
    </location>
</feature>
<dbReference type="AlphaFoldDB" id="A0AAV1IHU5"/>
<protein>
    <recommendedName>
        <fullName evidence="11">S-acyltransferase</fullName>
        <ecNumber evidence="11">2.3.1.225</ecNumber>
    </recommendedName>
    <alternativeName>
        <fullName evidence="11">Palmitoyltransferase</fullName>
    </alternativeName>
</protein>
<evidence type="ECO:0000259" key="13">
    <source>
        <dbReference type="Pfam" id="PF01529"/>
    </source>
</evidence>
<dbReference type="PANTHER" id="PTHR22883">
    <property type="entry name" value="ZINC FINGER DHHC DOMAIN CONTAINING PROTEIN"/>
    <property type="match status" value="1"/>
</dbReference>
<evidence type="ECO:0000256" key="8">
    <source>
        <dbReference type="ARBA" id="ARBA00023288"/>
    </source>
</evidence>
<evidence type="ECO:0000256" key="4">
    <source>
        <dbReference type="ARBA" id="ARBA00022692"/>
    </source>
</evidence>
<evidence type="ECO:0000256" key="3">
    <source>
        <dbReference type="ARBA" id="ARBA00022679"/>
    </source>
</evidence>
<keyword evidence="5 11" id="KW-1133">Transmembrane helix</keyword>
<evidence type="ECO:0000256" key="7">
    <source>
        <dbReference type="ARBA" id="ARBA00023139"/>
    </source>
</evidence>
<evidence type="ECO:0000256" key="11">
    <source>
        <dbReference type="RuleBase" id="RU079119"/>
    </source>
</evidence>
<evidence type="ECO:0000313" key="14">
    <source>
        <dbReference type="EMBL" id="CAK0786232.1"/>
    </source>
</evidence>
<feature type="region of interest" description="Disordered" evidence="12">
    <location>
        <begin position="47"/>
        <end position="66"/>
    </location>
</feature>
<feature type="domain" description="Palmitoyltransferase DHHC" evidence="13">
    <location>
        <begin position="310"/>
        <end position="441"/>
    </location>
</feature>
<feature type="transmembrane region" description="Helical" evidence="11">
    <location>
        <begin position="400"/>
        <end position="425"/>
    </location>
</feature>
<dbReference type="Proteomes" id="UP001314263">
    <property type="component" value="Unassembled WGS sequence"/>
</dbReference>
<comment type="similarity">
    <text evidence="2 11">Belongs to the DHHC palmitoyltransferase family.</text>
</comment>
<dbReference type="EC" id="2.3.1.225" evidence="11"/>
<dbReference type="InterPro" id="IPR039859">
    <property type="entry name" value="PFA4/ZDH16/20/ERF2-like"/>
</dbReference>
<evidence type="ECO:0000256" key="1">
    <source>
        <dbReference type="ARBA" id="ARBA00004127"/>
    </source>
</evidence>
<keyword evidence="3 11" id="KW-0808">Transferase</keyword>
<evidence type="ECO:0000256" key="12">
    <source>
        <dbReference type="SAM" id="MobiDB-lite"/>
    </source>
</evidence>
<dbReference type="InterPro" id="IPR001594">
    <property type="entry name" value="Palmitoyltrfase_DHHC"/>
</dbReference>
<comment type="catalytic activity">
    <reaction evidence="10 11">
        <text>L-cysteinyl-[protein] + hexadecanoyl-CoA = S-hexadecanoyl-L-cysteinyl-[protein] + CoA</text>
        <dbReference type="Rhea" id="RHEA:36683"/>
        <dbReference type="Rhea" id="RHEA-COMP:10131"/>
        <dbReference type="Rhea" id="RHEA-COMP:11032"/>
        <dbReference type="ChEBI" id="CHEBI:29950"/>
        <dbReference type="ChEBI" id="CHEBI:57287"/>
        <dbReference type="ChEBI" id="CHEBI:57379"/>
        <dbReference type="ChEBI" id="CHEBI:74151"/>
        <dbReference type="EC" id="2.3.1.225"/>
    </reaction>
</comment>
<reference evidence="14 15" key="1">
    <citation type="submission" date="2023-10" db="EMBL/GenBank/DDBJ databases">
        <authorList>
            <person name="Maclean D."/>
            <person name="Macfadyen A."/>
        </authorList>
    </citation>
    <scope>NUCLEOTIDE SEQUENCE [LARGE SCALE GENOMIC DNA]</scope>
</reference>
<dbReference type="GO" id="GO:0005783">
    <property type="term" value="C:endoplasmic reticulum"/>
    <property type="evidence" value="ECO:0007669"/>
    <property type="project" value="TreeGrafter"/>
</dbReference>
<evidence type="ECO:0000256" key="5">
    <source>
        <dbReference type="ARBA" id="ARBA00022989"/>
    </source>
</evidence>
<feature type="transmembrane region" description="Helical" evidence="11">
    <location>
        <begin position="229"/>
        <end position="251"/>
    </location>
</feature>
<comment type="subcellular location">
    <subcellularLocation>
        <location evidence="1">Endomembrane system</location>
        <topology evidence="1">Multi-pass membrane protein</topology>
    </subcellularLocation>
</comment>
<keyword evidence="6 11" id="KW-0472">Membrane</keyword>
<accession>A0AAV1IHU5</accession>
<comment type="caution">
    <text evidence="14">The sequence shown here is derived from an EMBL/GenBank/DDBJ whole genome shotgun (WGS) entry which is preliminary data.</text>
</comment>
<dbReference type="GO" id="GO:0006612">
    <property type="term" value="P:protein targeting to membrane"/>
    <property type="evidence" value="ECO:0007669"/>
    <property type="project" value="TreeGrafter"/>
</dbReference>
<evidence type="ECO:0000256" key="10">
    <source>
        <dbReference type="ARBA" id="ARBA00048048"/>
    </source>
</evidence>
<feature type="compositionally biased region" description="Basic and acidic residues" evidence="12">
    <location>
        <begin position="19"/>
        <end position="30"/>
    </location>
</feature>
<dbReference type="GO" id="GO:0019706">
    <property type="term" value="F:protein-cysteine S-palmitoyltransferase activity"/>
    <property type="evidence" value="ECO:0007669"/>
    <property type="project" value="UniProtKB-EC"/>
</dbReference>
<dbReference type="GO" id="GO:0005794">
    <property type="term" value="C:Golgi apparatus"/>
    <property type="evidence" value="ECO:0007669"/>
    <property type="project" value="TreeGrafter"/>
</dbReference>
<feature type="region of interest" description="Disordered" evidence="12">
    <location>
        <begin position="1"/>
        <end position="30"/>
    </location>
</feature>
<organism evidence="14 15">
    <name type="scientific">Coccomyxa viridis</name>
    <dbReference type="NCBI Taxonomy" id="1274662"/>
    <lineage>
        <taxon>Eukaryota</taxon>
        <taxon>Viridiplantae</taxon>
        <taxon>Chlorophyta</taxon>
        <taxon>core chlorophytes</taxon>
        <taxon>Trebouxiophyceae</taxon>
        <taxon>Trebouxiophyceae incertae sedis</taxon>
        <taxon>Coccomyxaceae</taxon>
        <taxon>Coccomyxa</taxon>
    </lineage>
</organism>
<dbReference type="PROSITE" id="PS50216">
    <property type="entry name" value="DHHC"/>
    <property type="match status" value="1"/>
</dbReference>
<feature type="transmembrane region" description="Helical" evidence="11">
    <location>
        <begin position="257"/>
        <end position="275"/>
    </location>
</feature>
<dbReference type="EMBL" id="CAUYUE010000014">
    <property type="protein sequence ID" value="CAK0786232.1"/>
    <property type="molecule type" value="Genomic_DNA"/>
</dbReference>
<evidence type="ECO:0000256" key="2">
    <source>
        <dbReference type="ARBA" id="ARBA00008574"/>
    </source>
</evidence>
<gene>
    <name evidence="14" type="ORF">CVIRNUC_009445</name>
</gene>
<keyword evidence="15" id="KW-1185">Reference proteome</keyword>
<keyword evidence="7" id="KW-0564">Palmitate</keyword>
<feature type="transmembrane region" description="Helical" evidence="11">
    <location>
        <begin position="358"/>
        <end position="380"/>
    </location>
</feature>
<keyword evidence="9 11" id="KW-0012">Acyltransferase</keyword>
<dbReference type="Pfam" id="PF01529">
    <property type="entry name" value="DHHC"/>
    <property type="match status" value="1"/>
</dbReference>
<name>A0AAV1IHU5_9CHLO</name>
<sequence length="529" mass="58379">MTQGDDENYELPSRGTLQRMKEDQRAGKELDKQLAGLAASAKLKAHMAETSRAKSPAVGSAYGQHENDVSHLGDWQQEDALPMSRSASNATGQLVEKAWAPVKSVVRDGASVCMGEPPGGGHIAGSGVSAEVGGAASRPGPQQQFDYSPFTPDALPWARIGRCQNPYFRHGDALYPFMFAAFIGFLCHLRIVPAWLILVLLSPMYVGGVQLVIIKGAKLPSTQLVASRMTACVVLAAETAAIFGYLVYVAPLMPDCAPQTAVLCTLVLISYYLHYRTASCDPGYLPRPGEAPPAWYAEPDSHPRLGLGPCATCRIDRPLRSKHCVVCNRCVLHFDHHCPVVFTCVGARNIRSFLSLTAVMHIAQILYLRLVYIFCQRMLAPGWSVPPHAVWGLKAYWQSLHMYPGVVITATVMIPMTLGSFFILVRGAFCISANLTVNESIVGKKYPYLQTPDRQFWNFFDRGTLANCLQFWLVGNPRPDWALIYQREQEAKVSHVPILSCTRFIRWIGRGATHPPVLPLQLMRQQETV</sequence>
<comment type="domain">
    <text evidence="11">The DHHC domain is required for palmitoyltransferase activity.</text>
</comment>
<evidence type="ECO:0000256" key="6">
    <source>
        <dbReference type="ARBA" id="ARBA00023136"/>
    </source>
</evidence>
<keyword evidence="4 11" id="KW-0812">Transmembrane</keyword>
<evidence type="ECO:0000313" key="15">
    <source>
        <dbReference type="Proteomes" id="UP001314263"/>
    </source>
</evidence>
<keyword evidence="8" id="KW-0449">Lipoprotein</keyword>
<dbReference type="PANTHER" id="PTHR22883:SF43">
    <property type="entry name" value="PALMITOYLTRANSFERASE APP"/>
    <property type="match status" value="1"/>
</dbReference>